<organism evidence="5 6">
    <name type="scientific">Glaesserella parasuis</name>
    <name type="common">Haemophilus parasuis</name>
    <dbReference type="NCBI Taxonomy" id="738"/>
    <lineage>
        <taxon>Bacteria</taxon>
        <taxon>Pseudomonadati</taxon>
        <taxon>Pseudomonadota</taxon>
        <taxon>Gammaproteobacteria</taxon>
        <taxon>Pasteurellales</taxon>
        <taxon>Pasteurellaceae</taxon>
        <taxon>Glaesserella</taxon>
    </lineage>
</organism>
<evidence type="ECO:0000313" key="5">
    <source>
        <dbReference type="EMBL" id="WGE10518.1"/>
    </source>
</evidence>
<dbReference type="InterPro" id="IPR004482">
    <property type="entry name" value="Mg_chelat-rel"/>
</dbReference>
<dbReference type="SUPFAM" id="SSF54211">
    <property type="entry name" value="Ribosomal protein S5 domain 2-like"/>
    <property type="match status" value="1"/>
</dbReference>
<dbReference type="InterPro" id="IPR014721">
    <property type="entry name" value="Ribsml_uS5_D2-typ_fold_subgr"/>
</dbReference>
<protein>
    <submittedName>
        <fullName evidence="5">YifB family Mg chelatase-like AAA ATPase</fullName>
    </submittedName>
</protein>
<proteinExistence type="inferred from homology"/>
<dbReference type="Proteomes" id="UP001222296">
    <property type="component" value="Chromosome"/>
</dbReference>
<keyword evidence="3" id="KW-0067">ATP-binding</keyword>
<dbReference type="GO" id="GO:0005524">
    <property type="term" value="F:ATP binding"/>
    <property type="evidence" value="ECO:0007669"/>
    <property type="project" value="UniProtKB-KW"/>
</dbReference>
<dbReference type="Gene3D" id="3.40.50.300">
    <property type="entry name" value="P-loop containing nucleotide triphosphate hydrolases"/>
    <property type="match status" value="1"/>
</dbReference>
<dbReference type="PANTHER" id="PTHR32039">
    <property type="entry name" value="MAGNESIUM-CHELATASE SUBUNIT CHLI"/>
    <property type="match status" value="1"/>
</dbReference>
<evidence type="ECO:0000259" key="4">
    <source>
        <dbReference type="SMART" id="SM00382"/>
    </source>
</evidence>
<evidence type="ECO:0000256" key="3">
    <source>
        <dbReference type="ARBA" id="ARBA00022840"/>
    </source>
</evidence>
<dbReference type="Pfam" id="PF13335">
    <property type="entry name" value="Mg_chelatase_C"/>
    <property type="match status" value="1"/>
</dbReference>
<evidence type="ECO:0000313" key="6">
    <source>
        <dbReference type="Proteomes" id="UP001222296"/>
    </source>
</evidence>
<dbReference type="InterPro" id="IPR003593">
    <property type="entry name" value="AAA+_ATPase"/>
</dbReference>
<dbReference type="PANTHER" id="PTHR32039:SF7">
    <property type="entry name" value="COMPETENCE PROTEIN COMM"/>
    <property type="match status" value="1"/>
</dbReference>
<dbReference type="CDD" id="cd00009">
    <property type="entry name" value="AAA"/>
    <property type="match status" value="1"/>
</dbReference>
<dbReference type="InterPro" id="IPR045006">
    <property type="entry name" value="CHLI-like"/>
</dbReference>
<dbReference type="Gene3D" id="3.30.230.10">
    <property type="match status" value="1"/>
</dbReference>
<reference evidence="5" key="1">
    <citation type="submission" date="2023-04" db="EMBL/GenBank/DDBJ databases">
        <title>Molecular characterization of the Integrative and Conjugative elements harboring multidrug-resistance gene from Glaesserella (Haemophilus) parasuis.</title>
        <authorList>
            <person name="Che Y."/>
            <person name="Zhou L."/>
        </authorList>
    </citation>
    <scope>NUCLEOTIDE SEQUENCE</scope>
    <source>
        <strain evidence="5">Z44</strain>
    </source>
</reference>
<dbReference type="Pfam" id="PF01078">
    <property type="entry name" value="Mg_chelatase"/>
    <property type="match status" value="1"/>
</dbReference>
<accession>A0AAJ6ADJ3</accession>
<dbReference type="NCBIfam" id="NF007365">
    <property type="entry name" value="PRK09862.1"/>
    <property type="match status" value="1"/>
</dbReference>
<dbReference type="RefSeq" id="WP_261485524.1">
    <property type="nucleotide sequence ID" value="NZ_CP121769.1"/>
</dbReference>
<gene>
    <name evidence="5" type="ORF">QBL01_02615</name>
</gene>
<sequence>MLFKNKHTFYANTKKEKSMSLAIIYSRASIGVEAPLVTIEVHISGGSPGLTLVGLPEKSVKEAQDRVRSALMNANFDYPARRITINLAPADLPKEGGRFDLPIAIGILAASGQIDSDKLKRIELLGELSLTGHLRGVHGAIPAVLAASKAKREIIVPQQNANEVSLVSNTQTYCASTLLQVVNFLNNRDQLPIAQQLSQNIAENRPLVSRDLTDIIGQQHAKRALIIAASGQHNLLFLGPPGTGKTMLASRLADLLPEMEDDEAIETASVTSLVQNELNFQNWKKRPFRSPHHSASMVALVGGGSIPKPGEISLAHNGVLFLDELPEFERKVLDALRQPLESGEIIISRANAKVQFPACFQLIAAMNPSPTGHYQGTHNRTSPQQLMRYLNRLSGPFLDRFDLSIEVPLLPPGALQNNTDQRGETTEQARKRVLEARHLQFNRRGKINAQLTTKEIEQDCKLTDRDALFLENALTKLGLSVRAYHRILKVSRTIADLAGEAQIQQPHLAEALGYRAMDRLLQRLQGES</sequence>
<dbReference type="InterPro" id="IPR000523">
    <property type="entry name" value="Mg_chelatse_chII-like_cat_dom"/>
</dbReference>
<dbReference type="NCBIfam" id="TIGR00368">
    <property type="entry name" value="YifB family Mg chelatase-like AAA ATPase"/>
    <property type="match status" value="1"/>
</dbReference>
<keyword evidence="2" id="KW-0547">Nucleotide-binding</keyword>
<feature type="domain" description="AAA+ ATPase" evidence="4">
    <location>
        <begin position="231"/>
        <end position="411"/>
    </location>
</feature>
<dbReference type="PRINTS" id="PR01657">
    <property type="entry name" value="MCMFAMILY"/>
</dbReference>
<dbReference type="EMBL" id="CP121769">
    <property type="protein sequence ID" value="WGE10518.1"/>
    <property type="molecule type" value="Genomic_DNA"/>
</dbReference>
<name>A0AAJ6ADJ3_GLAPU</name>
<dbReference type="Pfam" id="PF13541">
    <property type="entry name" value="ChlI"/>
    <property type="match status" value="1"/>
</dbReference>
<dbReference type="SMART" id="SM00382">
    <property type="entry name" value="AAA"/>
    <property type="match status" value="1"/>
</dbReference>
<dbReference type="SUPFAM" id="SSF52540">
    <property type="entry name" value="P-loop containing nucleoside triphosphate hydrolases"/>
    <property type="match status" value="1"/>
</dbReference>
<evidence type="ECO:0000256" key="1">
    <source>
        <dbReference type="ARBA" id="ARBA00006354"/>
    </source>
</evidence>
<dbReference type="InterPro" id="IPR001208">
    <property type="entry name" value="MCM_dom"/>
</dbReference>
<comment type="similarity">
    <text evidence="1">Belongs to the Mg-chelatase subunits D/I family. ComM subfamily.</text>
</comment>
<dbReference type="InterPro" id="IPR020568">
    <property type="entry name" value="Ribosomal_Su5_D2-typ_SF"/>
</dbReference>
<dbReference type="AlphaFoldDB" id="A0AAJ6ADJ3"/>
<dbReference type="GO" id="GO:0003677">
    <property type="term" value="F:DNA binding"/>
    <property type="evidence" value="ECO:0007669"/>
    <property type="project" value="InterPro"/>
</dbReference>
<dbReference type="InterPro" id="IPR027417">
    <property type="entry name" value="P-loop_NTPase"/>
</dbReference>
<evidence type="ECO:0000256" key="2">
    <source>
        <dbReference type="ARBA" id="ARBA00022741"/>
    </source>
</evidence>
<dbReference type="InterPro" id="IPR025158">
    <property type="entry name" value="Mg_chelat-rel_C"/>
</dbReference>